<dbReference type="PROSITE" id="PS50297">
    <property type="entry name" value="ANK_REP_REGION"/>
    <property type="match status" value="4"/>
</dbReference>
<dbReference type="PROSITE" id="PS50088">
    <property type="entry name" value="ANK_REPEAT"/>
    <property type="match status" value="4"/>
</dbReference>
<evidence type="ECO:0000256" key="1">
    <source>
        <dbReference type="ARBA" id="ARBA00022737"/>
    </source>
</evidence>
<dbReference type="SUPFAM" id="SSF48403">
    <property type="entry name" value="Ankyrin repeat"/>
    <property type="match status" value="2"/>
</dbReference>
<dbReference type="EMBL" id="JBJJXI010000031">
    <property type="protein sequence ID" value="KAL3403273.1"/>
    <property type="molecule type" value="Genomic_DNA"/>
</dbReference>
<feature type="repeat" description="ANK" evidence="3">
    <location>
        <begin position="275"/>
        <end position="307"/>
    </location>
</feature>
<evidence type="ECO:0000256" key="3">
    <source>
        <dbReference type="PROSITE-ProRule" id="PRU00023"/>
    </source>
</evidence>
<sequence length="701" mass="81894">MKVSKKNKRQKNNLRKIRKEKRKRFVKMFIKRREWQEEDLVAFIVDEFNGNVKDINWILKTVVERDRNYDIIIPLLMENDTELQVLNDLGQTAIHIAARKRMLSAMELLVEDNPKFGSENLSDKQGFTYFHAACSCGYDDVVQKYIDQGVDVNCIFFEDGLAKTPLSLAIEFHQIAVGKLLLNNGANLKLVDEWSTPLRALKTLYRPYCEDLQQFIGDHYFKNVEMNSEVIENRSDEEGFTDLHAACMYGNIKRVQKFIDQEENLDLIWQSLDGFNESPLTLAVKFNRTEIVKLLLKNGANPNMKLLEKNPLHVFFESFHYNPNIKYDEFGLLEILTSYNCDVNAKDRFGRSPLYHCFQHFNEDPEHFLDDPECLLDKLFNDHKHIETLLKNKADVNEVFDNGQSILHLFINSMLCTYNIYFACGIHTNLVSIKLLKTLLKYGANPNAKDNNDITPFQLAVLNKNYKVVEVLLEHGADVQSVDFSKLNFQLETSTQRFKVIIKFFTILQFLNNKGYKMNESSFLAVLKFLIESVSFNPKNRFQVNMENTLLFGSSTQIRSLRNYYFLENEIKDERTNYRLVELLHQYLIIEKGNMFITTEVKDCLQKLQQFYIYKKESTDSFNDDISLEIENVKKLMIKDGVSLLDVCALSPEKAYDLRNEEHQTRGCIQRMNKHLPECMYARRGLPSNFCRSCYTRTAVI</sequence>
<keyword evidence="1" id="KW-0677">Repeat</keyword>
<keyword evidence="5" id="KW-1185">Reference proteome</keyword>
<keyword evidence="2 3" id="KW-0040">ANK repeat</keyword>
<dbReference type="AlphaFoldDB" id="A0ABD2XEJ5"/>
<evidence type="ECO:0000313" key="5">
    <source>
        <dbReference type="Proteomes" id="UP001627154"/>
    </source>
</evidence>
<evidence type="ECO:0000256" key="2">
    <source>
        <dbReference type="ARBA" id="ARBA00023043"/>
    </source>
</evidence>
<dbReference type="PANTHER" id="PTHR24126">
    <property type="entry name" value="ANKYRIN REPEAT, PH AND SEC7 DOMAIN CONTAINING PROTEIN SECG-RELATED"/>
    <property type="match status" value="1"/>
</dbReference>
<reference evidence="4 5" key="1">
    <citation type="journal article" date="2024" name="bioRxiv">
        <title>A reference genome for Trichogramma kaykai: A tiny desert-dwelling parasitoid wasp with competing sex-ratio distorters.</title>
        <authorList>
            <person name="Culotta J."/>
            <person name="Lindsey A.R."/>
        </authorList>
    </citation>
    <scope>NUCLEOTIDE SEQUENCE [LARGE SCALE GENOMIC DNA]</scope>
    <source>
        <strain evidence="4 5">KSX58</strain>
    </source>
</reference>
<comment type="caution">
    <text evidence="4">The sequence shown here is derived from an EMBL/GenBank/DDBJ whole genome shotgun (WGS) entry which is preliminary data.</text>
</comment>
<feature type="repeat" description="ANK" evidence="3">
    <location>
        <begin position="125"/>
        <end position="153"/>
    </location>
</feature>
<evidence type="ECO:0000313" key="4">
    <source>
        <dbReference type="EMBL" id="KAL3403273.1"/>
    </source>
</evidence>
<dbReference type="InterPro" id="IPR002110">
    <property type="entry name" value="Ankyrin_rpt"/>
</dbReference>
<feature type="repeat" description="ANK" evidence="3">
    <location>
        <begin position="161"/>
        <end position="193"/>
    </location>
</feature>
<dbReference type="Gene3D" id="1.25.40.20">
    <property type="entry name" value="Ankyrin repeat-containing domain"/>
    <property type="match status" value="3"/>
</dbReference>
<dbReference type="InterPro" id="IPR036770">
    <property type="entry name" value="Ankyrin_rpt-contain_sf"/>
</dbReference>
<dbReference type="PANTHER" id="PTHR24126:SF14">
    <property type="entry name" value="ANK_REP_REGION DOMAIN-CONTAINING PROTEIN"/>
    <property type="match status" value="1"/>
</dbReference>
<dbReference type="Pfam" id="PF12796">
    <property type="entry name" value="Ank_2"/>
    <property type="match status" value="3"/>
</dbReference>
<proteinExistence type="predicted"/>
<dbReference type="Proteomes" id="UP001627154">
    <property type="component" value="Unassembled WGS sequence"/>
</dbReference>
<feature type="repeat" description="ANK" evidence="3">
    <location>
        <begin position="452"/>
        <end position="484"/>
    </location>
</feature>
<gene>
    <name evidence="4" type="ORF">TKK_003876</name>
</gene>
<accession>A0ABD2XEJ5</accession>
<organism evidence="4 5">
    <name type="scientific">Trichogramma kaykai</name>
    <dbReference type="NCBI Taxonomy" id="54128"/>
    <lineage>
        <taxon>Eukaryota</taxon>
        <taxon>Metazoa</taxon>
        <taxon>Ecdysozoa</taxon>
        <taxon>Arthropoda</taxon>
        <taxon>Hexapoda</taxon>
        <taxon>Insecta</taxon>
        <taxon>Pterygota</taxon>
        <taxon>Neoptera</taxon>
        <taxon>Endopterygota</taxon>
        <taxon>Hymenoptera</taxon>
        <taxon>Apocrita</taxon>
        <taxon>Proctotrupomorpha</taxon>
        <taxon>Chalcidoidea</taxon>
        <taxon>Trichogrammatidae</taxon>
        <taxon>Trichogramma</taxon>
    </lineage>
</organism>
<dbReference type="SMART" id="SM00248">
    <property type="entry name" value="ANK"/>
    <property type="match status" value="9"/>
</dbReference>
<dbReference type="PRINTS" id="PR01415">
    <property type="entry name" value="ANKYRIN"/>
</dbReference>
<protein>
    <submittedName>
        <fullName evidence="4">Uncharacterized protein</fullName>
    </submittedName>
</protein>
<name>A0ABD2XEJ5_9HYME</name>